<evidence type="ECO:0000313" key="2">
    <source>
        <dbReference type="EMBL" id="SDR81572.1"/>
    </source>
</evidence>
<keyword evidence="1" id="KW-0812">Transmembrane</keyword>
<protein>
    <submittedName>
        <fullName evidence="2">Uncharacterized protein</fullName>
    </submittedName>
</protein>
<sequence>MHYVSWDRSDRDNLKLLAEEGPEVLAVFTDERAAVGDETWQLVASAESGAVANREGTDIVQAKGSLKRDKQIPVSVEGRGYTLVAETSKNWIIDDAAGDKVGQFTQDHNGVRKAILEFEGETTLPPTDIVALAWLSREVLEARKMISSNVLIASLVFLSVFVVVVFLMQ</sequence>
<keyword evidence="1" id="KW-1133">Transmembrane helix</keyword>
<proteinExistence type="predicted"/>
<gene>
    <name evidence="2" type="ORF">SAMN04488539_0430</name>
</gene>
<dbReference type="EMBL" id="LT629765">
    <property type="protein sequence ID" value="SDR81572.1"/>
    <property type="molecule type" value="Genomic_DNA"/>
</dbReference>
<feature type="transmembrane region" description="Helical" evidence="1">
    <location>
        <begin position="150"/>
        <end position="168"/>
    </location>
</feature>
<evidence type="ECO:0000256" key="1">
    <source>
        <dbReference type="SAM" id="Phobius"/>
    </source>
</evidence>
<keyword evidence="3" id="KW-1185">Reference proteome</keyword>
<dbReference type="OrthoDB" id="4418870at2"/>
<evidence type="ECO:0000313" key="3">
    <source>
        <dbReference type="Proteomes" id="UP000182237"/>
    </source>
</evidence>
<dbReference type="Proteomes" id="UP000182237">
    <property type="component" value="Chromosome I"/>
</dbReference>
<name>A0A1H1M4Z0_9CORY</name>
<dbReference type="RefSeq" id="WP_019193210.1">
    <property type="nucleotide sequence ID" value="NZ_LT629765.1"/>
</dbReference>
<organism evidence="2 3">
    <name type="scientific">Corynebacterium timonense</name>
    <dbReference type="NCBI Taxonomy" id="441500"/>
    <lineage>
        <taxon>Bacteria</taxon>
        <taxon>Bacillati</taxon>
        <taxon>Actinomycetota</taxon>
        <taxon>Actinomycetes</taxon>
        <taxon>Mycobacteriales</taxon>
        <taxon>Corynebacteriaceae</taxon>
        <taxon>Corynebacterium</taxon>
    </lineage>
</organism>
<dbReference type="AlphaFoldDB" id="A0A1H1M4Z0"/>
<dbReference type="eggNOG" id="ENOG5031IPT">
    <property type="taxonomic scope" value="Bacteria"/>
</dbReference>
<reference evidence="2 3" key="1">
    <citation type="submission" date="2016-10" db="EMBL/GenBank/DDBJ databases">
        <authorList>
            <person name="de Groot N.N."/>
        </authorList>
    </citation>
    <scope>NUCLEOTIDE SEQUENCE [LARGE SCALE GENOMIC DNA]</scope>
    <source>
        <strain evidence="2 3">DSM 45434</strain>
    </source>
</reference>
<dbReference type="STRING" id="1203190.GCA_000312345_00343"/>
<accession>A0A1H1M4Z0</accession>
<keyword evidence="1" id="KW-0472">Membrane</keyword>